<sequence length="105" mass="11460">MDATQQHLLDLYRAAQHGDPAPPAPGTGERALAREVRTWWDFRAVVDRRAAERRARRRALLAFLRPGATAARTSTTPAAPMTPATPAPRPTAPLPTCSTPPMRRA</sequence>
<dbReference type="KEGG" id="salj:SMD11_3027"/>
<feature type="region of interest" description="Disordered" evidence="1">
    <location>
        <begin position="67"/>
        <end position="105"/>
    </location>
</feature>
<evidence type="ECO:0000313" key="2">
    <source>
        <dbReference type="EMBL" id="ARZ68671.1"/>
    </source>
</evidence>
<evidence type="ECO:0000256" key="1">
    <source>
        <dbReference type="SAM" id="MobiDB-lite"/>
    </source>
</evidence>
<organism evidence="2 3">
    <name type="scientific">Streptomyces albireticuli</name>
    <dbReference type="NCBI Taxonomy" id="1940"/>
    <lineage>
        <taxon>Bacteria</taxon>
        <taxon>Bacillati</taxon>
        <taxon>Actinomycetota</taxon>
        <taxon>Actinomycetes</taxon>
        <taxon>Kitasatosporales</taxon>
        <taxon>Streptomycetaceae</taxon>
        <taxon>Streptomyces</taxon>
    </lineage>
</organism>
<dbReference type="AlphaFoldDB" id="A0A1Z2L377"/>
<proteinExistence type="predicted"/>
<accession>A0A1Z2L377</accession>
<evidence type="ECO:0000313" key="3">
    <source>
        <dbReference type="Proteomes" id="UP000195755"/>
    </source>
</evidence>
<reference evidence="2 3" key="1">
    <citation type="submission" date="2017-06" db="EMBL/GenBank/DDBJ databases">
        <title>Streptomyces albireticuli Genome sequencing and assembly.</title>
        <authorList>
            <person name="Wang Y."/>
            <person name="Du B."/>
            <person name="Ding Y."/>
            <person name="Liu H."/>
            <person name="Hou Q."/>
            <person name="Liu K."/>
            <person name="Yao L."/>
            <person name="Wang C."/>
        </authorList>
    </citation>
    <scope>NUCLEOTIDE SEQUENCE [LARGE SCALE GENOMIC DNA]</scope>
    <source>
        <strain evidence="2 3">MDJK11</strain>
    </source>
</reference>
<gene>
    <name evidence="2" type="ORF">SMD11_3027</name>
</gene>
<protein>
    <submittedName>
        <fullName evidence="2">Uncharacterized protein</fullName>
    </submittedName>
</protein>
<dbReference type="Proteomes" id="UP000195755">
    <property type="component" value="Chromosome"/>
</dbReference>
<name>A0A1Z2L377_9ACTN</name>
<feature type="compositionally biased region" description="Low complexity" evidence="1">
    <location>
        <begin position="67"/>
        <end position="82"/>
    </location>
</feature>
<dbReference type="RefSeq" id="WP_199843882.1">
    <property type="nucleotide sequence ID" value="NZ_CP021744.1"/>
</dbReference>
<dbReference type="EMBL" id="CP021744">
    <property type="protein sequence ID" value="ARZ68671.1"/>
    <property type="molecule type" value="Genomic_DNA"/>
</dbReference>
<feature type="compositionally biased region" description="Pro residues" evidence="1">
    <location>
        <begin position="83"/>
        <end position="93"/>
    </location>
</feature>